<evidence type="ECO:0000256" key="5">
    <source>
        <dbReference type="ARBA" id="ARBA00022741"/>
    </source>
</evidence>
<dbReference type="PANTHER" id="PTHR43523:SF2">
    <property type="entry name" value="GLUCOSE-1-PHOSPHATE ADENYLYLTRANSFERASE"/>
    <property type="match status" value="1"/>
</dbReference>
<dbReference type="PROSITE" id="PS00808">
    <property type="entry name" value="ADP_GLC_PYROPHOSPH_1"/>
    <property type="match status" value="1"/>
</dbReference>
<evidence type="ECO:0000256" key="7">
    <source>
        <dbReference type="ARBA" id="ARBA00023056"/>
    </source>
</evidence>
<evidence type="ECO:0000313" key="13">
    <source>
        <dbReference type="Proteomes" id="UP000465302"/>
    </source>
</evidence>
<evidence type="ECO:0000256" key="6">
    <source>
        <dbReference type="ARBA" id="ARBA00022840"/>
    </source>
</evidence>
<feature type="site" description="Could play a key role in the communication between the regulatory and the substrate sites" evidence="9">
    <location>
        <position position="60"/>
    </location>
</feature>
<dbReference type="InterPro" id="IPR011004">
    <property type="entry name" value="Trimer_LpxA-like_sf"/>
</dbReference>
<keyword evidence="7 9" id="KW-0320">Glycogen biosynthesis</keyword>
<dbReference type="InterPro" id="IPR005835">
    <property type="entry name" value="NTP_transferase_dom"/>
</dbReference>
<feature type="binding site" evidence="9">
    <location>
        <position position="98"/>
    </location>
    <ligand>
        <name>alpha-D-glucose 1-phosphate</name>
        <dbReference type="ChEBI" id="CHEBI:58601"/>
    </ligand>
</feature>
<reference evidence="12 13" key="1">
    <citation type="journal article" date="2019" name="Emerg. Microbes Infect.">
        <title>Comprehensive subspecies identification of 175 nontuberculous mycobacteria species based on 7547 genomic profiles.</title>
        <authorList>
            <person name="Matsumoto Y."/>
            <person name="Kinjo T."/>
            <person name="Motooka D."/>
            <person name="Nabeya D."/>
            <person name="Jung N."/>
            <person name="Uechi K."/>
            <person name="Horii T."/>
            <person name="Iida T."/>
            <person name="Fujita J."/>
            <person name="Nakamura S."/>
        </authorList>
    </citation>
    <scope>NUCLEOTIDE SEQUENCE [LARGE SCALE GENOMIC DNA]</scope>
    <source>
        <strain evidence="12 13">JCM 6377</strain>
    </source>
</reference>
<evidence type="ECO:0000256" key="1">
    <source>
        <dbReference type="ARBA" id="ARBA00010443"/>
    </source>
</evidence>
<feature type="site" description="Could play a key role in the communication between the regulatory and the substrate sites" evidence="9">
    <location>
        <position position="97"/>
    </location>
</feature>
<dbReference type="GO" id="GO:0008878">
    <property type="term" value="F:glucose-1-phosphate adenylyltransferase activity"/>
    <property type="evidence" value="ECO:0007669"/>
    <property type="project" value="UniProtKB-UniRule"/>
</dbReference>
<feature type="domain" description="Nucleotidyl transferase" evidence="10">
    <location>
        <begin position="8"/>
        <end position="277"/>
    </location>
</feature>
<dbReference type="EMBL" id="BLKS01000003">
    <property type="protein sequence ID" value="GFG55226.1"/>
    <property type="molecule type" value="Genomic_DNA"/>
</dbReference>
<dbReference type="RefSeq" id="WP_163701565.1">
    <property type="nucleotide sequence ID" value="NZ_BLKS01000003.1"/>
</dbReference>
<dbReference type="UniPathway" id="UPA00164"/>
<dbReference type="CDD" id="cd02508">
    <property type="entry name" value="ADP_Glucose_PP"/>
    <property type="match status" value="1"/>
</dbReference>
<dbReference type="SUPFAM" id="SSF53448">
    <property type="entry name" value="Nucleotide-diphospho-sugar transferases"/>
    <property type="match status" value="1"/>
</dbReference>
<evidence type="ECO:0000256" key="8">
    <source>
        <dbReference type="ARBA" id="ARBA00023277"/>
    </source>
</evidence>
<dbReference type="InterPro" id="IPR029044">
    <property type="entry name" value="Nucleotide-diphossugar_trans"/>
</dbReference>
<gene>
    <name evidence="12" type="primary">glgC_3</name>
    <name evidence="9" type="synonym">glgC</name>
    <name evidence="12" type="ORF">MAGR_66670</name>
</gene>
<dbReference type="Gene3D" id="3.90.550.10">
    <property type="entry name" value="Spore Coat Polysaccharide Biosynthesis Protein SpsA, Chain A"/>
    <property type="match status" value="1"/>
</dbReference>
<keyword evidence="4 9" id="KW-0548">Nucleotidyltransferase</keyword>
<dbReference type="InterPro" id="IPR056818">
    <property type="entry name" value="GlmU/GlgC-like_hexapep"/>
</dbReference>
<keyword evidence="3 9" id="KW-0808">Transferase</keyword>
<dbReference type="InterPro" id="IPR005836">
    <property type="entry name" value="ADP_Glu_pyroP_CS"/>
</dbReference>
<keyword evidence="6 9" id="KW-0067">ATP-binding</keyword>
<name>A0A7I9WDA6_MYCAG</name>
<protein>
    <recommendedName>
        <fullName evidence="9">Glucose-1-phosphate adenylyltransferase</fullName>
        <ecNumber evidence="9">2.7.7.27</ecNumber>
    </recommendedName>
    <alternativeName>
        <fullName evidence="9">ADP-glucose pyrophosphorylase</fullName>
        <shortName evidence="9">ADPGlc PPase</shortName>
    </alternativeName>
    <alternativeName>
        <fullName evidence="9">ADP-glucose synthase</fullName>
    </alternativeName>
</protein>
<organism evidence="12 13">
    <name type="scientific">Mycolicibacterium agri</name>
    <name type="common">Mycobacterium agri</name>
    <dbReference type="NCBI Taxonomy" id="36811"/>
    <lineage>
        <taxon>Bacteria</taxon>
        <taxon>Bacillati</taxon>
        <taxon>Actinomycetota</taxon>
        <taxon>Actinomycetes</taxon>
        <taxon>Mycobacteriales</taxon>
        <taxon>Mycobacteriaceae</taxon>
        <taxon>Mycolicibacterium</taxon>
    </lineage>
</organism>
<comment type="function">
    <text evidence="9">Involved in the biosynthesis of ADP-glucose, a building block required for the elongation reactions to produce glycogen. Catalyzes the reaction between ATP and alpha-D-glucose 1-phosphate (G1P) to produce pyrophosphate and ADP-Glc.</text>
</comment>
<evidence type="ECO:0000256" key="3">
    <source>
        <dbReference type="ARBA" id="ARBA00022679"/>
    </source>
</evidence>
<sequence>MADPRVLGIVLAGGEGKRLLPLTLDRAKPAVPFGGLYRLIDFALSNLVNAGVLRIAVLTQYKSHSLDRHITTTWRMSSLLANYVTPVPAQQRLGPQWYTGSANAIYQSLNLIYDEKPDLVIVFGADHVYRMDPRQMIAQHLDSGAGATVAGIPVPRKEASAFGVIKTASNGLQVEAFLEKPPDPPGLPGRPDETFVSMGNYLFSTDVLVEALRKDAADESSKHDMGGDIMPMMVDQGIAQVYDFQRNVVPGADPADAGYWRDVGTLDSYFDSHMDLCAVVPVFNLYNSEWPILTHIPPHPPAKFVHEDGDRVGRAVNSVVSNGVIVSGALVRESVLSPGARIEDYALVERSVIMDNTVIGANAVIQNAIIDKDVVVPDGAQVGVDKDHDLARGFVVSDSGVTVVGKSQQVTK</sequence>
<feature type="domain" description="Glucose-1-phosphate adenylyltransferase/Bifunctional protein GlmU-like C-terminal hexapeptide" evidence="11">
    <location>
        <begin position="300"/>
        <end position="404"/>
    </location>
</feature>
<dbReference type="GO" id="GO:0005524">
    <property type="term" value="F:ATP binding"/>
    <property type="evidence" value="ECO:0007669"/>
    <property type="project" value="UniProtKB-KW"/>
</dbReference>
<keyword evidence="5 9" id="KW-0547">Nucleotide-binding</keyword>
<dbReference type="Proteomes" id="UP000465302">
    <property type="component" value="Unassembled WGS sequence"/>
</dbReference>
<feature type="binding site" evidence="9">
    <location>
        <position position="163"/>
    </location>
    <ligand>
        <name>alpha-D-glucose 1-phosphate</name>
        <dbReference type="ChEBI" id="CHEBI:58601"/>
    </ligand>
</feature>
<dbReference type="SUPFAM" id="SSF51161">
    <property type="entry name" value="Trimeric LpxA-like enzymes"/>
    <property type="match status" value="1"/>
</dbReference>
<comment type="subunit">
    <text evidence="9">Homotetramer.</text>
</comment>
<dbReference type="Pfam" id="PF00483">
    <property type="entry name" value="NTP_transferase"/>
    <property type="match status" value="1"/>
</dbReference>
<dbReference type="InterPro" id="IPR023049">
    <property type="entry name" value="GlgC_bac"/>
</dbReference>
<feature type="binding site" evidence="9">
    <location>
        <position position="197"/>
    </location>
    <ligand>
        <name>alpha-D-glucose 1-phosphate</name>
        <dbReference type="ChEBI" id="CHEBI:58601"/>
    </ligand>
</feature>
<dbReference type="HAMAP" id="MF_00624">
    <property type="entry name" value="GlgC"/>
    <property type="match status" value="1"/>
</dbReference>
<comment type="caution">
    <text evidence="12">The sequence shown here is derived from an EMBL/GenBank/DDBJ whole genome shotgun (WGS) entry which is preliminary data.</text>
</comment>
<evidence type="ECO:0000259" key="10">
    <source>
        <dbReference type="Pfam" id="PF00483"/>
    </source>
</evidence>
<dbReference type="CDD" id="cd04651">
    <property type="entry name" value="LbH_G1P_AT_C"/>
    <property type="match status" value="1"/>
</dbReference>
<evidence type="ECO:0000259" key="11">
    <source>
        <dbReference type="Pfam" id="PF24894"/>
    </source>
</evidence>
<dbReference type="AlphaFoldDB" id="A0A7I9WDA6"/>
<feature type="binding site" evidence="9">
    <location>
        <begin position="179"/>
        <end position="180"/>
    </location>
    <ligand>
        <name>alpha-D-glucose 1-phosphate</name>
        <dbReference type="ChEBI" id="CHEBI:58601"/>
    </ligand>
</feature>
<dbReference type="NCBIfam" id="NF002023">
    <property type="entry name" value="PRK00844.1"/>
    <property type="match status" value="1"/>
</dbReference>
<evidence type="ECO:0000256" key="9">
    <source>
        <dbReference type="HAMAP-Rule" id="MF_00624"/>
    </source>
</evidence>
<comment type="catalytic activity">
    <reaction evidence="9">
        <text>alpha-D-glucose 1-phosphate + ATP + H(+) = ADP-alpha-D-glucose + diphosphate</text>
        <dbReference type="Rhea" id="RHEA:12120"/>
        <dbReference type="ChEBI" id="CHEBI:15378"/>
        <dbReference type="ChEBI" id="CHEBI:30616"/>
        <dbReference type="ChEBI" id="CHEBI:33019"/>
        <dbReference type="ChEBI" id="CHEBI:57498"/>
        <dbReference type="ChEBI" id="CHEBI:58601"/>
        <dbReference type="EC" id="2.7.7.27"/>
    </reaction>
</comment>
<dbReference type="Gene3D" id="2.160.10.10">
    <property type="entry name" value="Hexapeptide repeat proteins"/>
    <property type="match status" value="1"/>
</dbReference>
<evidence type="ECO:0000256" key="2">
    <source>
        <dbReference type="ARBA" id="ARBA00022600"/>
    </source>
</evidence>
<dbReference type="Pfam" id="PF24894">
    <property type="entry name" value="Hexapep_GlmU"/>
    <property type="match status" value="1"/>
</dbReference>
<evidence type="ECO:0000256" key="4">
    <source>
        <dbReference type="ARBA" id="ARBA00022695"/>
    </source>
</evidence>
<dbReference type="PROSITE" id="PS00809">
    <property type="entry name" value="ADP_GLC_PYROPHOSPH_2"/>
    <property type="match status" value="1"/>
</dbReference>
<dbReference type="PANTHER" id="PTHR43523">
    <property type="entry name" value="GLUCOSE-1-PHOSPHATE ADENYLYLTRANSFERASE-RELATED"/>
    <property type="match status" value="1"/>
</dbReference>
<dbReference type="GO" id="GO:0005978">
    <property type="term" value="P:glycogen biosynthetic process"/>
    <property type="evidence" value="ECO:0007669"/>
    <property type="project" value="UniProtKB-UniRule"/>
</dbReference>
<comment type="pathway">
    <text evidence="9">Glycan biosynthesis; glycogen biosynthesis.</text>
</comment>
<proteinExistence type="inferred from homology"/>
<keyword evidence="8 9" id="KW-0119">Carbohydrate metabolism</keyword>
<comment type="similarity">
    <text evidence="1 9">Belongs to the bacterial/plant glucose-1-phosphate adenylyltransferase family.</text>
</comment>
<accession>A0A7I9WDA6</accession>
<dbReference type="NCBIfam" id="TIGR02091">
    <property type="entry name" value="glgC"/>
    <property type="match status" value="1"/>
</dbReference>
<keyword evidence="2 9" id="KW-0321">Glycogen metabolism</keyword>
<dbReference type="EC" id="2.7.7.27" evidence="9"/>
<dbReference type="NCBIfam" id="NF001947">
    <property type="entry name" value="PRK00725.1"/>
    <property type="match status" value="1"/>
</dbReference>
<evidence type="ECO:0000313" key="12">
    <source>
        <dbReference type="EMBL" id="GFG55226.1"/>
    </source>
</evidence>
<dbReference type="InterPro" id="IPR011831">
    <property type="entry name" value="ADP-Glc_PPase"/>
</dbReference>